<evidence type="ECO:0000313" key="2">
    <source>
        <dbReference type="Proteomes" id="UP001500618"/>
    </source>
</evidence>
<protein>
    <submittedName>
        <fullName evidence="1">tRNA adenosine deaminase-associated protein</fullName>
    </submittedName>
</protein>
<dbReference type="InterPro" id="IPR023869">
    <property type="entry name" value="tRNA_Adeno_NH3ase_assoc_put"/>
</dbReference>
<reference evidence="1 2" key="1">
    <citation type="journal article" date="2019" name="Int. J. Syst. Evol. Microbiol.">
        <title>The Global Catalogue of Microorganisms (GCM) 10K type strain sequencing project: providing services to taxonomists for standard genome sequencing and annotation.</title>
        <authorList>
            <consortium name="The Broad Institute Genomics Platform"/>
            <consortium name="The Broad Institute Genome Sequencing Center for Infectious Disease"/>
            <person name="Wu L."/>
            <person name="Ma J."/>
        </authorList>
    </citation>
    <scope>NUCLEOTIDE SEQUENCE [LARGE SCALE GENOMIC DNA]</scope>
    <source>
        <strain evidence="1 2">JCM 14718</strain>
    </source>
</reference>
<dbReference type="Proteomes" id="UP001500618">
    <property type="component" value="Unassembled WGS sequence"/>
</dbReference>
<sequence>MTTTQDRPDGLVGFALTVGRNEGIWSVTRLPDPLIDDLDGLLEVLADRNPAVSPFVLVDVDDEFFAILRPGPGPEPRVLLSDVTAAADYDIAAELLDLLGEQLPEDLSEVWPAGDLGILADYGLAEMELGAILADMDLYADDMVSAIAHRLGFAAEYSSAVDLGPVP</sequence>
<dbReference type="EMBL" id="BAAANY010000009">
    <property type="protein sequence ID" value="GAA1680269.1"/>
    <property type="molecule type" value="Genomic_DNA"/>
</dbReference>
<comment type="caution">
    <text evidence="1">The sequence shown here is derived from an EMBL/GenBank/DDBJ whole genome shotgun (WGS) entry which is preliminary data.</text>
</comment>
<dbReference type="RefSeq" id="WP_163572334.1">
    <property type="nucleotide sequence ID" value="NZ_BAAANY010000009.1"/>
</dbReference>
<gene>
    <name evidence="1" type="ORF">GCM10009765_31850</name>
</gene>
<organism evidence="1 2">
    <name type="scientific">Fodinicola feengrottensis</name>
    <dbReference type="NCBI Taxonomy" id="435914"/>
    <lineage>
        <taxon>Bacteria</taxon>
        <taxon>Bacillati</taxon>
        <taxon>Actinomycetota</taxon>
        <taxon>Actinomycetes</taxon>
        <taxon>Mycobacteriales</taxon>
        <taxon>Fodinicola</taxon>
    </lineage>
</organism>
<accession>A0ABN2H176</accession>
<evidence type="ECO:0000313" key="1">
    <source>
        <dbReference type="EMBL" id="GAA1680269.1"/>
    </source>
</evidence>
<name>A0ABN2H176_9ACTN</name>
<proteinExistence type="predicted"/>
<keyword evidence="2" id="KW-1185">Reference proteome</keyword>
<dbReference type="NCBIfam" id="TIGR03941">
    <property type="entry name" value="tRNA_deam_assoc"/>
    <property type="match status" value="1"/>
</dbReference>